<protein>
    <submittedName>
        <fullName evidence="4">GNAT family N-acetyltransferase</fullName>
    </submittedName>
</protein>
<dbReference type="Gene3D" id="3.40.630.30">
    <property type="match status" value="1"/>
</dbReference>
<evidence type="ECO:0000259" key="3">
    <source>
        <dbReference type="PROSITE" id="PS51186"/>
    </source>
</evidence>
<dbReference type="AlphaFoldDB" id="A0A9X4LBE8"/>
<evidence type="ECO:0000313" key="5">
    <source>
        <dbReference type="Proteomes" id="UP001152302"/>
    </source>
</evidence>
<dbReference type="PANTHER" id="PTHR43420:SF47">
    <property type="entry name" value="N-ACETYLTRANSFERASE DOMAIN-CONTAINING PROTEIN"/>
    <property type="match status" value="1"/>
</dbReference>
<dbReference type="Pfam" id="PF00583">
    <property type="entry name" value="Acetyltransf_1"/>
    <property type="match status" value="1"/>
</dbReference>
<dbReference type="InterPro" id="IPR000182">
    <property type="entry name" value="GNAT_dom"/>
</dbReference>
<gene>
    <name evidence="4" type="ORF">M4L21_12035</name>
</gene>
<comment type="caution">
    <text evidence="4">The sequence shown here is derived from an EMBL/GenBank/DDBJ whole genome shotgun (WGS) entry which is preliminary data.</text>
</comment>
<dbReference type="SUPFAM" id="SSF55729">
    <property type="entry name" value="Acyl-CoA N-acyltransferases (Nat)"/>
    <property type="match status" value="1"/>
</dbReference>
<evidence type="ECO:0000313" key="4">
    <source>
        <dbReference type="EMBL" id="MDG0860059.1"/>
    </source>
</evidence>
<dbReference type="PANTHER" id="PTHR43420">
    <property type="entry name" value="ACETYLTRANSFERASE"/>
    <property type="match status" value="1"/>
</dbReference>
<dbReference type="PROSITE" id="PS51186">
    <property type="entry name" value="GNAT"/>
    <property type="match status" value="1"/>
</dbReference>
<keyword evidence="2" id="KW-0012">Acyltransferase</keyword>
<name>A0A9X4LBE8_9STAP</name>
<dbReference type="Proteomes" id="UP001152302">
    <property type="component" value="Unassembled WGS sequence"/>
</dbReference>
<sequence>MDFRYLSEADVSQYRLLRLNSLQTDPNGFASTYDREIEFPIETFKVRLENIATHFTMGVFDDGTLICIATFYSEVLEKIKHKGNLVSVYCHPQYRRQGIAKQLIQQIIDSVIEQNTVKTINLCVLSENKSAISLYKKLGFKRYGTEPKALYDGHVYYDEDLMCLEL</sequence>
<proteinExistence type="predicted"/>
<dbReference type="RefSeq" id="WP_277582326.1">
    <property type="nucleotide sequence ID" value="NZ_JAMBPV010000013.1"/>
</dbReference>
<feature type="domain" description="N-acetyltransferase" evidence="3">
    <location>
        <begin position="1"/>
        <end position="162"/>
    </location>
</feature>
<evidence type="ECO:0000256" key="1">
    <source>
        <dbReference type="ARBA" id="ARBA00022679"/>
    </source>
</evidence>
<dbReference type="EMBL" id="JAMBPX010000008">
    <property type="protein sequence ID" value="MDG0860059.1"/>
    <property type="molecule type" value="Genomic_DNA"/>
</dbReference>
<keyword evidence="1" id="KW-0808">Transferase</keyword>
<reference evidence="4" key="1">
    <citation type="submission" date="2022-05" db="EMBL/GenBank/DDBJ databases">
        <title>Comparative genomics of Staphylococcus equorum isolates.</title>
        <authorList>
            <person name="Luelf R.H."/>
        </authorList>
    </citation>
    <scope>NUCLEOTIDE SEQUENCE</scope>
    <source>
        <strain evidence="4">TMW 2.2343</strain>
    </source>
</reference>
<dbReference type="CDD" id="cd04301">
    <property type="entry name" value="NAT_SF"/>
    <property type="match status" value="1"/>
</dbReference>
<dbReference type="GO" id="GO:0016747">
    <property type="term" value="F:acyltransferase activity, transferring groups other than amino-acyl groups"/>
    <property type="evidence" value="ECO:0007669"/>
    <property type="project" value="InterPro"/>
</dbReference>
<evidence type="ECO:0000256" key="2">
    <source>
        <dbReference type="ARBA" id="ARBA00023315"/>
    </source>
</evidence>
<dbReference type="InterPro" id="IPR016181">
    <property type="entry name" value="Acyl_CoA_acyltransferase"/>
</dbReference>
<dbReference type="InterPro" id="IPR050680">
    <property type="entry name" value="YpeA/RimI_acetyltransf"/>
</dbReference>
<organism evidence="4 5">
    <name type="scientific">Staphylococcus equorum</name>
    <dbReference type="NCBI Taxonomy" id="246432"/>
    <lineage>
        <taxon>Bacteria</taxon>
        <taxon>Bacillati</taxon>
        <taxon>Bacillota</taxon>
        <taxon>Bacilli</taxon>
        <taxon>Bacillales</taxon>
        <taxon>Staphylococcaceae</taxon>
        <taxon>Staphylococcus</taxon>
    </lineage>
</organism>
<accession>A0A9X4LBE8</accession>